<dbReference type="EMBL" id="QEQK01000016">
    <property type="protein sequence ID" value="PWN54891.1"/>
    <property type="molecule type" value="Genomic_DNA"/>
</dbReference>
<accession>A0A383XQI7</accession>
<proteinExistence type="predicted"/>
<gene>
    <name evidence="2" type="ORF">DEH80_14955</name>
</gene>
<organism evidence="2 3">
    <name type="scientific">Abyssibacter profundi</name>
    <dbReference type="NCBI Taxonomy" id="2182787"/>
    <lineage>
        <taxon>Bacteria</taxon>
        <taxon>Pseudomonadati</taxon>
        <taxon>Pseudomonadota</taxon>
        <taxon>Gammaproteobacteria</taxon>
        <taxon>Chromatiales</taxon>
        <taxon>Oceanococcaceae</taxon>
        <taxon>Abyssibacter</taxon>
    </lineage>
</organism>
<evidence type="ECO:0000313" key="2">
    <source>
        <dbReference type="EMBL" id="PWN54891.1"/>
    </source>
</evidence>
<comment type="caution">
    <text evidence="2">The sequence shown here is derived from an EMBL/GenBank/DDBJ whole genome shotgun (WGS) entry which is preliminary data.</text>
</comment>
<name>A0A383XQI7_9GAMM</name>
<dbReference type="Proteomes" id="UP000251800">
    <property type="component" value="Unassembled WGS sequence"/>
</dbReference>
<feature type="signal peptide" evidence="1">
    <location>
        <begin position="1"/>
        <end position="18"/>
    </location>
</feature>
<evidence type="ECO:0008006" key="4">
    <source>
        <dbReference type="Google" id="ProtNLM"/>
    </source>
</evidence>
<dbReference type="InterPro" id="IPR011990">
    <property type="entry name" value="TPR-like_helical_dom_sf"/>
</dbReference>
<evidence type="ECO:0000256" key="1">
    <source>
        <dbReference type="SAM" id="SignalP"/>
    </source>
</evidence>
<dbReference type="RefSeq" id="WP_109721325.1">
    <property type="nucleotide sequence ID" value="NZ_QEQK01000016.1"/>
</dbReference>
<protein>
    <recommendedName>
        <fullName evidence="4">MalT-like TPR region domain-containing protein</fullName>
    </recommendedName>
</protein>
<dbReference type="PROSITE" id="PS51257">
    <property type="entry name" value="PROKAR_LIPOPROTEIN"/>
    <property type="match status" value="1"/>
</dbReference>
<feature type="chain" id="PRO_5016665843" description="MalT-like TPR region domain-containing protein" evidence="1">
    <location>
        <begin position="19"/>
        <end position="316"/>
    </location>
</feature>
<dbReference type="SUPFAM" id="SSF48452">
    <property type="entry name" value="TPR-like"/>
    <property type="match status" value="1"/>
</dbReference>
<evidence type="ECO:0000313" key="3">
    <source>
        <dbReference type="Proteomes" id="UP000251800"/>
    </source>
</evidence>
<reference evidence="2 3" key="1">
    <citation type="submission" date="2018-05" db="EMBL/GenBank/DDBJ databases">
        <title>Abyssibacter profundi OUC007T gen. nov., sp. nov, a marine bacterium isolated from seawater of the Mariana Trench.</title>
        <authorList>
            <person name="Zhou S."/>
        </authorList>
    </citation>
    <scope>NUCLEOTIDE SEQUENCE [LARGE SCALE GENOMIC DNA]</scope>
    <source>
        <strain evidence="2 3">OUC007</strain>
    </source>
</reference>
<sequence>MRRLIPSLLALALLTACAGRSGPQTPPPSDAQRLLAAGQQALADEHFSMALGRLQDARVLARSLDDTETQIRAVMGQIDIALIREQSDTAAALAGTLDALARRDGVSALTRAQTTYMLARVDAAHGRSALARQRIAPLIQRRDALGQVARLLDCRELLAAGPSNCAEPLHASEPLLNARIQRLRAEAAVHDHQAEQAMQWLESARGLYQQLGQRTGVAATLETLAQVAARAGDWPRACDAMTRGLGANLGIRNAPAARRLVGSLAQHCATEPHRQAVLDQLRLALPEERPARWHRAAALLAQYEATLHSPAPARPR</sequence>
<dbReference type="AlphaFoldDB" id="A0A383XQI7"/>
<keyword evidence="3" id="KW-1185">Reference proteome</keyword>
<keyword evidence="1" id="KW-0732">Signal</keyword>